<sequence>MNSSSFLFSNQASVFMAAIAQEMNKRDGNGDEDKLGSIENCPLEAENDHQKEDLSSIIKCDLETKSSNDCSSSVDSISTPSTPKSDNNEENRQQAITPTISDIAKNKRKRKNDSMDTPSSPESAINLSSLLPISEHQNPSMDADCLIATLASRSYSPNTLNLVRNSKGADFDGTKLACPTPGCDGSGHQTGLYTHHRSLSGCPRRPDKTTIQLLALNQDTILRCTTPGCTGKGHVNSNRSSHRSLSGCPIAYQQKLMRKGKGRVSSGNGLNESDPSFILNQGECLAKSLDENVTNPLDLRVKPFADIRSLASDLQRQQESSDPATFKRCLSPSMFEHPAFKKSRPNFMVPAFMPPSTMFQDAFFKASQLPVLPPIMGDNLHQSFMNPNAGQFVMQKYMELMMNNHIANMQAAVTAQSNPAPLNFPMPPIFNTSQMAPASQLNEMQMSQLQMLLGSFANQNSGNSANGGTKTGTDGSLLA</sequence>
<dbReference type="Proteomes" id="UP000095286">
    <property type="component" value="Unplaced"/>
</dbReference>
<accession>A0AC35TMD7</accession>
<reference evidence="2" key="1">
    <citation type="submission" date="2016-11" db="UniProtKB">
        <authorList>
            <consortium name="WormBaseParasite"/>
        </authorList>
    </citation>
    <scope>IDENTIFICATION</scope>
    <source>
        <strain evidence="2">KR3021</strain>
    </source>
</reference>
<protein>
    <submittedName>
        <fullName evidence="2">Uncharacterized protein</fullName>
    </submittedName>
</protein>
<dbReference type="WBParaSite" id="RSKR_0000214800.1">
    <property type="protein sequence ID" value="RSKR_0000214800.1"/>
    <property type="gene ID" value="RSKR_0000214800"/>
</dbReference>
<organism evidence="1 2">
    <name type="scientific">Rhabditophanes sp. KR3021</name>
    <dbReference type="NCBI Taxonomy" id="114890"/>
    <lineage>
        <taxon>Eukaryota</taxon>
        <taxon>Metazoa</taxon>
        <taxon>Ecdysozoa</taxon>
        <taxon>Nematoda</taxon>
        <taxon>Chromadorea</taxon>
        <taxon>Rhabditida</taxon>
        <taxon>Tylenchina</taxon>
        <taxon>Panagrolaimomorpha</taxon>
        <taxon>Strongyloidoidea</taxon>
        <taxon>Alloionematidae</taxon>
        <taxon>Rhabditophanes</taxon>
    </lineage>
</organism>
<evidence type="ECO:0000313" key="2">
    <source>
        <dbReference type="WBParaSite" id="RSKR_0000214800.1"/>
    </source>
</evidence>
<evidence type="ECO:0000313" key="1">
    <source>
        <dbReference type="Proteomes" id="UP000095286"/>
    </source>
</evidence>
<proteinExistence type="predicted"/>
<name>A0AC35TMD7_9BILA</name>